<dbReference type="GO" id="GO:0045333">
    <property type="term" value="P:cellular respiration"/>
    <property type="evidence" value="ECO:0007669"/>
    <property type="project" value="UniProtKB-ARBA"/>
</dbReference>
<dbReference type="Pfam" id="PF00384">
    <property type="entry name" value="Molybdopterin"/>
    <property type="match status" value="1"/>
</dbReference>
<evidence type="ECO:0000256" key="1">
    <source>
        <dbReference type="ARBA" id="ARBA00001942"/>
    </source>
</evidence>
<dbReference type="AlphaFoldDB" id="A0A506TY06"/>
<dbReference type="NCBIfam" id="TIGR01701">
    <property type="entry name" value="Fdhalpha-like"/>
    <property type="match status" value="1"/>
</dbReference>
<dbReference type="InterPro" id="IPR006657">
    <property type="entry name" value="MoPterin_dinucl-bd_dom"/>
</dbReference>
<evidence type="ECO:0000259" key="10">
    <source>
        <dbReference type="Pfam" id="PF00384"/>
    </source>
</evidence>
<dbReference type="GO" id="GO:1990204">
    <property type="term" value="C:oxidoreductase complex"/>
    <property type="evidence" value="ECO:0007669"/>
    <property type="project" value="UniProtKB-ARBA"/>
</dbReference>
<evidence type="ECO:0000256" key="7">
    <source>
        <dbReference type="ARBA" id="ARBA00023002"/>
    </source>
</evidence>
<keyword evidence="4" id="KW-0004">4Fe-4S</keyword>
<dbReference type="PANTHER" id="PTHR43105:SF4">
    <property type="entry name" value="PROTEIN YDEP"/>
    <property type="match status" value="1"/>
</dbReference>
<dbReference type="GO" id="GO:0051539">
    <property type="term" value="F:4 iron, 4 sulfur cluster binding"/>
    <property type="evidence" value="ECO:0007669"/>
    <property type="project" value="UniProtKB-KW"/>
</dbReference>
<comment type="cofactor">
    <cofactor evidence="1">
        <name>Mo-bis(molybdopterin guanine dinucleotide)</name>
        <dbReference type="ChEBI" id="CHEBI:60539"/>
    </cofactor>
</comment>
<organism evidence="12 13">
    <name type="scientific">Martelella alba</name>
    <dbReference type="NCBI Taxonomy" id="2590451"/>
    <lineage>
        <taxon>Bacteria</taxon>
        <taxon>Pseudomonadati</taxon>
        <taxon>Pseudomonadota</taxon>
        <taxon>Alphaproteobacteria</taxon>
        <taxon>Hyphomicrobiales</taxon>
        <taxon>Aurantimonadaceae</taxon>
        <taxon>Martelella</taxon>
    </lineage>
</organism>
<dbReference type="Pfam" id="PF01568">
    <property type="entry name" value="Molydop_binding"/>
    <property type="match status" value="1"/>
</dbReference>
<dbReference type="InterPro" id="IPR050123">
    <property type="entry name" value="Prok_molybdopt-oxidoreductase"/>
</dbReference>
<keyword evidence="7" id="KW-0560">Oxidoreductase</keyword>
<evidence type="ECO:0000256" key="9">
    <source>
        <dbReference type="ARBA" id="ARBA00023014"/>
    </source>
</evidence>
<dbReference type="PANTHER" id="PTHR43105">
    <property type="entry name" value="RESPIRATORY NITRATE REDUCTASE"/>
    <property type="match status" value="1"/>
</dbReference>
<evidence type="ECO:0000256" key="3">
    <source>
        <dbReference type="ARBA" id="ARBA00010312"/>
    </source>
</evidence>
<dbReference type="InterPro" id="IPR009010">
    <property type="entry name" value="Asp_de-COase-like_dom_sf"/>
</dbReference>
<gene>
    <name evidence="12" type="ORF">FJU08_21250</name>
</gene>
<evidence type="ECO:0000256" key="4">
    <source>
        <dbReference type="ARBA" id="ARBA00022485"/>
    </source>
</evidence>
<protein>
    <submittedName>
        <fullName evidence="12">FdhF/YdeP family oxidoreductase</fullName>
    </submittedName>
</protein>
<keyword evidence="13" id="KW-1185">Reference proteome</keyword>
<sequence length="764" mass="82955">MTKKRPDGIKAYHEPAGGWGALKAVAATLARQQVEVQGTATLLKANQPEGFDCPGCAWPDPKHTSSFEFCENGAKAITWESTAKRVTADFFATHKVAELWEWSDHELENQGRLTHPMIYDAESDRYEPIEWDDAFALIGKELNALESPHQAEFYTSGRASNEAAFLFQTFVRAFGTNNFPDCSNMCHEATSVGLPQSIGVGKGTVTLEDFDQADAIFSFGHNPGTNHPRMMTTLHEASRRGVPIVVFNPFRERALEKFAAPQNPVEMATFSSTAIASSYHQVKTGGDLAALKGMMKLIFERDDADCAKGGPGVLDHDFIAGHTTGIDVLRDDIGRTSWEDILSYSGLTHHAISCAVDVYLNAKNVILCYGMGLTQHAHGTCNVQQAANLLMLRGNIGRPGAGICPVRGHSNVQGDRTVGITEIPNGSLLDGMERAFGFRPTAEKGHNAIEAVEAIVDGRSKALVCLGGNLAVAMSDPALTFAGMRRLDLAVHIATKLNRSHLLTAKTNIVLPCLGRTDLDTQASGPQAVTVEDSMSMVHASRGFLNPPGPRLKSEPAILSGIAAATLGGKYGIDWAGLVADYDRIRDKIEIVFPDFRDFNRKIRVPGGFRLHVPASRREWRTETGKANFLVASGLDEDPRLNDPETLVLATMRSHDQYNTTVYGMDDRYRGVFGRRDVIFISEADLKARGLADGDLIDVVAIADGGPARAVRGYTAVAYDLPQGSVGGYYPEMNAIVPLSHFDRRSGTPAYKGVPVQIIRSETV</sequence>
<keyword evidence="8" id="KW-0408">Iron</keyword>
<dbReference type="GO" id="GO:0043546">
    <property type="term" value="F:molybdopterin cofactor binding"/>
    <property type="evidence" value="ECO:0007669"/>
    <property type="project" value="InterPro"/>
</dbReference>
<keyword evidence="6" id="KW-0479">Metal-binding</keyword>
<dbReference type="InterPro" id="IPR010046">
    <property type="entry name" value="Mopterin_OxRdtse_a_bac"/>
</dbReference>
<comment type="caution">
    <text evidence="12">The sequence shown here is derived from an EMBL/GenBank/DDBJ whole genome shotgun (WGS) entry which is preliminary data.</text>
</comment>
<dbReference type="InterPro" id="IPR037951">
    <property type="entry name" value="MopB_CT_YdeP"/>
</dbReference>
<dbReference type="GO" id="GO:0030151">
    <property type="term" value="F:molybdenum ion binding"/>
    <property type="evidence" value="ECO:0007669"/>
    <property type="project" value="InterPro"/>
</dbReference>
<dbReference type="InterPro" id="IPR041953">
    <property type="entry name" value="YdeP_MopB"/>
</dbReference>
<keyword evidence="5" id="KW-0500">Molybdenum</keyword>
<evidence type="ECO:0000313" key="13">
    <source>
        <dbReference type="Proteomes" id="UP000318801"/>
    </source>
</evidence>
<dbReference type="GO" id="GO:0016020">
    <property type="term" value="C:membrane"/>
    <property type="evidence" value="ECO:0007669"/>
    <property type="project" value="TreeGrafter"/>
</dbReference>
<dbReference type="PIRSF" id="PIRSF000144">
    <property type="entry name" value="CbbBc"/>
    <property type="match status" value="1"/>
</dbReference>
<dbReference type="EMBL" id="VHLG01000021">
    <property type="protein sequence ID" value="TPW26963.1"/>
    <property type="molecule type" value="Genomic_DNA"/>
</dbReference>
<proteinExistence type="inferred from homology"/>
<keyword evidence="9" id="KW-0411">Iron-sulfur</keyword>
<dbReference type="Gene3D" id="3.40.50.740">
    <property type="match status" value="1"/>
</dbReference>
<evidence type="ECO:0000259" key="11">
    <source>
        <dbReference type="Pfam" id="PF01568"/>
    </source>
</evidence>
<feature type="domain" description="Molybdopterin dinucleotide-binding" evidence="11">
    <location>
        <begin position="647"/>
        <end position="755"/>
    </location>
</feature>
<dbReference type="Gene3D" id="3.40.228.10">
    <property type="entry name" value="Dimethylsulfoxide Reductase, domain 2"/>
    <property type="match status" value="1"/>
</dbReference>
<feature type="domain" description="Molybdopterin oxidoreductase" evidence="10">
    <location>
        <begin position="112"/>
        <end position="512"/>
    </location>
</feature>
<dbReference type="CDD" id="cd02787">
    <property type="entry name" value="MopB_CT_ydeP"/>
    <property type="match status" value="1"/>
</dbReference>
<evidence type="ECO:0000256" key="5">
    <source>
        <dbReference type="ARBA" id="ARBA00022505"/>
    </source>
</evidence>
<dbReference type="RefSeq" id="WP_141151064.1">
    <property type="nucleotide sequence ID" value="NZ_VHLG01000021.1"/>
</dbReference>
<dbReference type="SUPFAM" id="SSF53706">
    <property type="entry name" value="Formate dehydrogenase/DMSO reductase, domains 1-3"/>
    <property type="match status" value="1"/>
</dbReference>
<dbReference type="Gene3D" id="2.40.40.20">
    <property type="match status" value="1"/>
</dbReference>
<evidence type="ECO:0000256" key="8">
    <source>
        <dbReference type="ARBA" id="ARBA00023004"/>
    </source>
</evidence>
<reference evidence="12 13" key="1">
    <citation type="submission" date="2019-06" db="EMBL/GenBank/DDBJ databases">
        <authorList>
            <person name="Li M."/>
        </authorList>
    </citation>
    <scope>NUCLEOTIDE SEQUENCE [LARGE SCALE GENOMIC DNA]</scope>
    <source>
        <strain evidence="12 13">BGMRC2036</strain>
    </source>
</reference>
<comment type="cofactor">
    <cofactor evidence="2">
        <name>[4Fe-4S] cluster</name>
        <dbReference type="ChEBI" id="CHEBI:49883"/>
    </cofactor>
</comment>
<dbReference type="CDD" id="cd02767">
    <property type="entry name" value="MopB_ydeP"/>
    <property type="match status" value="1"/>
</dbReference>
<dbReference type="GO" id="GO:0008863">
    <property type="term" value="F:formate dehydrogenase (NAD+) activity"/>
    <property type="evidence" value="ECO:0007669"/>
    <property type="project" value="InterPro"/>
</dbReference>
<dbReference type="Proteomes" id="UP000318801">
    <property type="component" value="Unassembled WGS sequence"/>
</dbReference>
<evidence type="ECO:0000313" key="12">
    <source>
        <dbReference type="EMBL" id="TPW26963.1"/>
    </source>
</evidence>
<dbReference type="InterPro" id="IPR006656">
    <property type="entry name" value="Mopterin_OxRdtase"/>
</dbReference>
<accession>A0A506TY06</accession>
<evidence type="ECO:0000256" key="6">
    <source>
        <dbReference type="ARBA" id="ARBA00022723"/>
    </source>
</evidence>
<name>A0A506TY06_9HYPH</name>
<dbReference type="OrthoDB" id="5287431at2"/>
<comment type="similarity">
    <text evidence="3">Belongs to the prokaryotic molybdopterin-containing oxidoreductase family.</text>
</comment>
<evidence type="ECO:0000256" key="2">
    <source>
        <dbReference type="ARBA" id="ARBA00001966"/>
    </source>
</evidence>
<dbReference type="SUPFAM" id="SSF50692">
    <property type="entry name" value="ADC-like"/>
    <property type="match status" value="1"/>
</dbReference>